<gene>
    <name evidence="1" type="ORF">MM415B03499_0006</name>
</gene>
<organism evidence="1">
    <name type="scientific">viral metagenome</name>
    <dbReference type="NCBI Taxonomy" id="1070528"/>
    <lineage>
        <taxon>unclassified sequences</taxon>
        <taxon>metagenomes</taxon>
        <taxon>organismal metagenomes</taxon>
    </lineage>
</organism>
<dbReference type="EMBL" id="MT142954">
    <property type="protein sequence ID" value="QJA91010.1"/>
    <property type="molecule type" value="Genomic_DNA"/>
</dbReference>
<name>A0A6M3L8L1_9ZZZZ</name>
<dbReference type="AlphaFoldDB" id="A0A6M3L8L1"/>
<proteinExistence type="predicted"/>
<reference evidence="1" key="1">
    <citation type="submission" date="2020-03" db="EMBL/GenBank/DDBJ databases">
        <title>The deep terrestrial virosphere.</title>
        <authorList>
            <person name="Holmfeldt K."/>
            <person name="Nilsson E."/>
            <person name="Simone D."/>
            <person name="Lopez-Fernandez M."/>
            <person name="Wu X."/>
            <person name="de Brujin I."/>
            <person name="Lundin D."/>
            <person name="Andersson A."/>
            <person name="Bertilsson S."/>
            <person name="Dopson M."/>
        </authorList>
    </citation>
    <scope>NUCLEOTIDE SEQUENCE</scope>
    <source>
        <strain evidence="1">MM415B03499</strain>
    </source>
</reference>
<protein>
    <submittedName>
        <fullName evidence="1">Uncharacterized protein</fullName>
    </submittedName>
</protein>
<accession>A0A6M3L8L1</accession>
<evidence type="ECO:0000313" key="1">
    <source>
        <dbReference type="EMBL" id="QJA91010.1"/>
    </source>
</evidence>
<sequence length="48" mass="5815">MYGGVGNKFRLWWHCFIYGHEPKYHISAIDGVCYYVHCKNCYYGRSKY</sequence>